<evidence type="ECO:0000256" key="5">
    <source>
        <dbReference type="ARBA" id="ARBA00023098"/>
    </source>
</evidence>
<accession>A0AAE1HNR1</accession>
<evidence type="ECO:0000256" key="8">
    <source>
        <dbReference type="PIRSR" id="PIRSR000862-1"/>
    </source>
</evidence>
<feature type="active site" description="Nucleophile" evidence="8">
    <location>
        <position position="171"/>
    </location>
</feature>
<comment type="similarity">
    <text evidence="1 7">Belongs to the AB hydrolase superfamily. Lipase family.</text>
</comment>
<evidence type="ECO:0000256" key="4">
    <source>
        <dbReference type="ARBA" id="ARBA00022963"/>
    </source>
</evidence>
<dbReference type="GO" id="GO:0016042">
    <property type="term" value="P:lipid catabolic process"/>
    <property type="evidence" value="ECO:0007669"/>
    <property type="project" value="UniProtKB-KW"/>
</dbReference>
<evidence type="ECO:0000256" key="3">
    <source>
        <dbReference type="ARBA" id="ARBA00022801"/>
    </source>
</evidence>
<evidence type="ECO:0000259" key="10">
    <source>
        <dbReference type="Pfam" id="PF04083"/>
    </source>
</evidence>
<dbReference type="Pfam" id="PF04083">
    <property type="entry name" value="Abhydro_lipase"/>
    <property type="match status" value="1"/>
</dbReference>
<feature type="compositionally biased region" description="Low complexity" evidence="9">
    <location>
        <begin position="64"/>
        <end position="74"/>
    </location>
</feature>
<reference evidence="11" key="2">
    <citation type="journal article" date="2023" name="BMC Genomics">
        <title>Pest status, molecular evolution, and epigenetic factors derived from the genome assembly of Frankliniella fusca, a thysanopteran phytovirus vector.</title>
        <authorList>
            <person name="Catto M.A."/>
            <person name="Labadie P.E."/>
            <person name="Jacobson A.L."/>
            <person name="Kennedy G.G."/>
            <person name="Srinivasan R."/>
            <person name="Hunt B.G."/>
        </authorList>
    </citation>
    <scope>NUCLEOTIDE SEQUENCE</scope>
    <source>
        <strain evidence="11">PL_HMW_Pooled</strain>
    </source>
</reference>
<dbReference type="Gene3D" id="3.40.50.1820">
    <property type="entry name" value="alpha/beta hydrolase"/>
    <property type="match status" value="1"/>
</dbReference>
<evidence type="ECO:0000256" key="6">
    <source>
        <dbReference type="ARBA" id="ARBA00023180"/>
    </source>
</evidence>
<dbReference type="InterPro" id="IPR029058">
    <property type="entry name" value="AB_hydrolase_fold"/>
</dbReference>
<dbReference type="PIRSF" id="PIRSF000862">
    <property type="entry name" value="Steryl_ester_lip"/>
    <property type="match status" value="1"/>
</dbReference>
<sequence>MRRPKSGAPALPPESWMTTVNPELVEMWGYPVETHRVYTDDGYILEVHRIPGPRGSGRGRGARGRPAPSGAAAGTKQRPPVLMAPGFAATSECLVLRNNTLAFMLADADFDVWLINYRGSFYGRAHKSLRAADARFWDFGVHENGVHDVASTLRYMERATGQGTALYVGHSMGGTALLALLADRPEYNARLRAVWLLTPAAYFHHVRGGFAKIRRHMRRGYSTLALMRFENTPMRAPHPEWCFPDNGLRPAAACWQAFSDAEGPFHSSARNNTYVAVLLRHWPAGASMGQMHHFGQLIIRGDGFYKFDFGPERNLDVYGTVYPPPYNLTNVRVPTFIFYCKNDYQAHYKDVEKLAADLPGLAGLHLTQAERFNHIDMMYEEAAADLVYKRLIEQMTKYR</sequence>
<evidence type="ECO:0000313" key="12">
    <source>
        <dbReference type="Proteomes" id="UP001219518"/>
    </source>
</evidence>
<dbReference type="AlphaFoldDB" id="A0AAE1HNR1"/>
<dbReference type="Proteomes" id="UP001219518">
    <property type="component" value="Unassembled WGS sequence"/>
</dbReference>
<gene>
    <name evidence="11" type="ORF">KUF71_012864</name>
</gene>
<evidence type="ECO:0000256" key="2">
    <source>
        <dbReference type="ARBA" id="ARBA00022729"/>
    </source>
</evidence>
<feature type="active site" description="Charge relay system" evidence="8">
    <location>
        <position position="374"/>
    </location>
</feature>
<reference evidence="11" key="1">
    <citation type="submission" date="2021-07" db="EMBL/GenBank/DDBJ databases">
        <authorList>
            <person name="Catto M.A."/>
            <person name="Jacobson A."/>
            <person name="Kennedy G."/>
            <person name="Labadie P."/>
            <person name="Hunt B.G."/>
            <person name="Srinivasan R."/>
        </authorList>
    </citation>
    <scope>NUCLEOTIDE SEQUENCE</scope>
    <source>
        <strain evidence="11">PL_HMW_Pooled</strain>
        <tissue evidence="11">Head</tissue>
    </source>
</reference>
<feature type="domain" description="Partial AB-hydrolase lipase" evidence="10">
    <location>
        <begin position="23"/>
        <end position="94"/>
    </location>
</feature>
<keyword evidence="4 7" id="KW-0442">Lipid degradation</keyword>
<keyword evidence="2" id="KW-0732">Signal</keyword>
<dbReference type="PANTHER" id="PTHR11005">
    <property type="entry name" value="LYSOSOMAL ACID LIPASE-RELATED"/>
    <property type="match status" value="1"/>
</dbReference>
<feature type="active site" description="Charge relay system" evidence="8">
    <location>
        <position position="343"/>
    </location>
</feature>
<keyword evidence="6" id="KW-0325">Glycoprotein</keyword>
<evidence type="ECO:0000256" key="7">
    <source>
        <dbReference type="PIRNR" id="PIRNR000862"/>
    </source>
</evidence>
<evidence type="ECO:0000256" key="1">
    <source>
        <dbReference type="ARBA" id="ARBA00010701"/>
    </source>
</evidence>
<keyword evidence="12" id="KW-1185">Reference proteome</keyword>
<evidence type="ECO:0000256" key="9">
    <source>
        <dbReference type="SAM" id="MobiDB-lite"/>
    </source>
</evidence>
<dbReference type="EMBL" id="JAHWGI010001196">
    <property type="protein sequence ID" value="KAK3924730.1"/>
    <property type="molecule type" value="Genomic_DNA"/>
</dbReference>
<dbReference type="SUPFAM" id="SSF53474">
    <property type="entry name" value="alpha/beta-Hydrolases"/>
    <property type="match status" value="1"/>
</dbReference>
<keyword evidence="3 7" id="KW-0378">Hydrolase</keyword>
<evidence type="ECO:0000313" key="11">
    <source>
        <dbReference type="EMBL" id="KAK3924730.1"/>
    </source>
</evidence>
<feature type="region of interest" description="Disordered" evidence="9">
    <location>
        <begin position="49"/>
        <end position="78"/>
    </location>
</feature>
<name>A0AAE1HNR1_9NEOP</name>
<keyword evidence="5" id="KW-0443">Lipid metabolism</keyword>
<proteinExistence type="inferred from homology"/>
<dbReference type="FunFam" id="3.40.50.1820:FF:000057">
    <property type="entry name" value="Lipase"/>
    <property type="match status" value="1"/>
</dbReference>
<dbReference type="InterPro" id="IPR025483">
    <property type="entry name" value="Lipase_euk"/>
</dbReference>
<dbReference type="GO" id="GO:0016788">
    <property type="term" value="F:hydrolase activity, acting on ester bonds"/>
    <property type="evidence" value="ECO:0007669"/>
    <property type="project" value="InterPro"/>
</dbReference>
<protein>
    <recommendedName>
        <fullName evidence="7">Lipase</fullName>
    </recommendedName>
</protein>
<dbReference type="InterPro" id="IPR006693">
    <property type="entry name" value="AB_hydrolase_lipase"/>
</dbReference>
<comment type="caution">
    <text evidence="11">The sequence shown here is derived from an EMBL/GenBank/DDBJ whole genome shotgun (WGS) entry which is preliminary data.</text>
</comment>
<organism evidence="11 12">
    <name type="scientific">Frankliniella fusca</name>
    <dbReference type="NCBI Taxonomy" id="407009"/>
    <lineage>
        <taxon>Eukaryota</taxon>
        <taxon>Metazoa</taxon>
        <taxon>Ecdysozoa</taxon>
        <taxon>Arthropoda</taxon>
        <taxon>Hexapoda</taxon>
        <taxon>Insecta</taxon>
        <taxon>Pterygota</taxon>
        <taxon>Neoptera</taxon>
        <taxon>Paraneoptera</taxon>
        <taxon>Thysanoptera</taxon>
        <taxon>Terebrantia</taxon>
        <taxon>Thripoidea</taxon>
        <taxon>Thripidae</taxon>
        <taxon>Frankliniella</taxon>
    </lineage>
</organism>